<protein>
    <submittedName>
        <fullName evidence="1">Uncharacterized protein</fullName>
    </submittedName>
</protein>
<organism evidence="1 2">
    <name type="scientific">Methylobacterium aquaticum</name>
    <dbReference type="NCBI Taxonomy" id="270351"/>
    <lineage>
        <taxon>Bacteria</taxon>
        <taxon>Pseudomonadati</taxon>
        <taxon>Pseudomonadota</taxon>
        <taxon>Alphaproteobacteria</taxon>
        <taxon>Hyphomicrobiales</taxon>
        <taxon>Methylobacteriaceae</taxon>
        <taxon>Methylobacterium</taxon>
    </lineage>
</organism>
<evidence type="ECO:0000313" key="1">
    <source>
        <dbReference type="EMBL" id="KMO34327.1"/>
    </source>
</evidence>
<dbReference type="RefSeq" id="WP_048464522.1">
    <property type="nucleotide sequence ID" value="NZ_LABX01000106.1"/>
</dbReference>
<accession>A0A0J6SL30</accession>
<sequence length="71" mass="8056">MTPAEVYAVAQARSDYRTRELQRLAWMTARLTGFSQVPDFEKCFPEKPKPATTADLMAFFSGFDGVKIVKH</sequence>
<reference evidence="1 2" key="1">
    <citation type="submission" date="2015-03" db="EMBL/GenBank/DDBJ databases">
        <title>Genome sequencing of Methylobacterium aquaticum DSM16371 type strain.</title>
        <authorList>
            <person name="Chaudhry V."/>
            <person name="Patil P.B."/>
        </authorList>
    </citation>
    <scope>NUCLEOTIDE SEQUENCE [LARGE SCALE GENOMIC DNA]</scope>
    <source>
        <strain evidence="1 2">DSM 16371</strain>
    </source>
</reference>
<dbReference type="PATRIC" id="fig|270351.6.peg.361"/>
<dbReference type="AlphaFoldDB" id="A0A0J6SL30"/>
<gene>
    <name evidence="1" type="ORF">VP06_14780</name>
</gene>
<proteinExistence type="predicted"/>
<dbReference type="EMBL" id="LABX01000106">
    <property type="protein sequence ID" value="KMO34327.1"/>
    <property type="molecule type" value="Genomic_DNA"/>
</dbReference>
<comment type="caution">
    <text evidence="1">The sequence shown here is derived from an EMBL/GenBank/DDBJ whole genome shotgun (WGS) entry which is preliminary data.</text>
</comment>
<dbReference type="Proteomes" id="UP000035929">
    <property type="component" value="Unassembled WGS sequence"/>
</dbReference>
<name>A0A0J6SL30_9HYPH</name>
<evidence type="ECO:0000313" key="2">
    <source>
        <dbReference type="Proteomes" id="UP000035929"/>
    </source>
</evidence>